<dbReference type="SUPFAM" id="SSF52540">
    <property type="entry name" value="P-loop containing nucleoside triphosphate hydrolases"/>
    <property type="match status" value="1"/>
</dbReference>
<dbReference type="EC" id="2.7.1.24" evidence="5 6"/>
<organism evidence="7 8">
    <name type="scientific">Jiella flava</name>
    <dbReference type="NCBI Taxonomy" id="2816857"/>
    <lineage>
        <taxon>Bacteria</taxon>
        <taxon>Pseudomonadati</taxon>
        <taxon>Pseudomonadota</taxon>
        <taxon>Alphaproteobacteria</taxon>
        <taxon>Hyphomicrobiales</taxon>
        <taxon>Aurantimonadaceae</taxon>
        <taxon>Jiella</taxon>
    </lineage>
</organism>
<dbReference type="EMBL" id="JAFMPP010000019">
    <property type="protein sequence ID" value="MBO0664324.1"/>
    <property type="molecule type" value="Genomic_DNA"/>
</dbReference>
<dbReference type="RefSeq" id="WP_207259235.1">
    <property type="nucleotide sequence ID" value="NZ_JAFMPP010000019.1"/>
</dbReference>
<dbReference type="NCBIfam" id="TIGR00152">
    <property type="entry name" value="dephospho-CoA kinase"/>
    <property type="match status" value="1"/>
</dbReference>
<proteinExistence type="inferred from homology"/>
<evidence type="ECO:0000313" key="8">
    <source>
        <dbReference type="Proteomes" id="UP000664122"/>
    </source>
</evidence>
<accession>A0A939JX81</accession>
<dbReference type="CDD" id="cd02022">
    <property type="entry name" value="DPCK"/>
    <property type="match status" value="1"/>
</dbReference>
<dbReference type="Proteomes" id="UP000664122">
    <property type="component" value="Unassembled WGS sequence"/>
</dbReference>
<evidence type="ECO:0000256" key="2">
    <source>
        <dbReference type="ARBA" id="ARBA00022741"/>
    </source>
</evidence>
<comment type="catalytic activity">
    <reaction evidence="5">
        <text>3'-dephospho-CoA + ATP = ADP + CoA + H(+)</text>
        <dbReference type="Rhea" id="RHEA:18245"/>
        <dbReference type="ChEBI" id="CHEBI:15378"/>
        <dbReference type="ChEBI" id="CHEBI:30616"/>
        <dbReference type="ChEBI" id="CHEBI:57287"/>
        <dbReference type="ChEBI" id="CHEBI:57328"/>
        <dbReference type="ChEBI" id="CHEBI:456216"/>
        <dbReference type="EC" id="2.7.1.24"/>
    </reaction>
</comment>
<comment type="function">
    <text evidence="5">Catalyzes the phosphorylation of the 3'-hydroxyl group of dephosphocoenzyme A to form coenzyme A.</text>
</comment>
<keyword evidence="5 7" id="KW-0808">Transferase</keyword>
<dbReference type="GO" id="GO:0015937">
    <property type="term" value="P:coenzyme A biosynthetic process"/>
    <property type="evidence" value="ECO:0007669"/>
    <property type="project" value="UniProtKB-UniRule"/>
</dbReference>
<dbReference type="PANTHER" id="PTHR10695">
    <property type="entry name" value="DEPHOSPHO-COA KINASE-RELATED"/>
    <property type="match status" value="1"/>
</dbReference>
<evidence type="ECO:0000313" key="7">
    <source>
        <dbReference type="EMBL" id="MBO0664324.1"/>
    </source>
</evidence>
<evidence type="ECO:0000256" key="6">
    <source>
        <dbReference type="NCBIfam" id="TIGR00152"/>
    </source>
</evidence>
<keyword evidence="5" id="KW-0963">Cytoplasm</keyword>
<feature type="binding site" evidence="5">
    <location>
        <begin position="11"/>
        <end position="16"/>
    </location>
    <ligand>
        <name>ATP</name>
        <dbReference type="ChEBI" id="CHEBI:30616"/>
    </ligand>
</feature>
<comment type="caution">
    <text evidence="7">The sequence shown here is derived from an EMBL/GenBank/DDBJ whole genome shotgun (WGS) entry which is preliminary data.</text>
</comment>
<protein>
    <recommendedName>
        <fullName evidence="5 6">Dephospho-CoA kinase</fullName>
        <ecNumber evidence="5 6">2.7.1.24</ecNumber>
    </recommendedName>
    <alternativeName>
        <fullName evidence="5">Dephosphocoenzyme A kinase</fullName>
    </alternativeName>
</protein>
<dbReference type="AlphaFoldDB" id="A0A939JX81"/>
<dbReference type="GO" id="GO:0005737">
    <property type="term" value="C:cytoplasm"/>
    <property type="evidence" value="ECO:0007669"/>
    <property type="project" value="UniProtKB-SubCell"/>
</dbReference>
<dbReference type="GO" id="GO:0004140">
    <property type="term" value="F:dephospho-CoA kinase activity"/>
    <property type="evidence" value="ECO:0007669"/>
    <property type="project" value="UniProtKB-UniRule"/>
</dbReference>
<dbReference type="Pfam" id="PF01121">
    <property type="entry name" value="CoaE"/>
    <property type="match status" value="1"/>
</dbReference>
<evidence type="ECO:0000256" key="5">
    <source>
        <dbReference type="HAMAP-Rule" id="MF_00376"/>
    </source>
</evidence>
<dbReference type="Gene3D" id="3.40.50.300">
    <property type="entry name" value="P-loop containing nucleotide triphosphate hydrolases"/>
    <property type="match status" value="1"/>
</dbReference>
<dbReference type="PANTHER" id="PTHR10695:SF46">
    <property type="entry name" value="BIFUNCTIONAL COENZYME A SYNTHASE-RELATED"/>
    <property type="match status" value="1"/>
</dbReference>
<name>A0A939JX81_9HYPH</name>
<dbReference type="InterPro" id="IPR001977">
    <property type="entry name" value="Depp_CoAkinase"/>
</dbReference>
<evidence type="ECO:0000256" key="1">
    <source>
        <dbReference type="ARBA" id="ARBA00009018"/>
    </source>
</evidence>
<comment type="pathway">
    <text evidence="5">Cofactor biosynthesis; coenzyme A biosynthesis; CoA from (R)-pantothenate: step 5/5.</text>
</comment>
<keyword evidence="4 5" id="KW-0173">Coenzyme A biosynthesis</keyword>
<comment type="subcellular location">
    <subcellularLocation>
        <location evidence="5">Cytoplasm</location>
    </subcellularLocation>
</comment>
<comment type="similarity">
    <text evidence="1 5">Belongs to the CoaE family.</text>
</comment>
<sequence length="195" mass="20696">MIVLGLTGSIGMGKSTTAALFAEAGVPVHSADAAVHTLYAGAAAPLIDTVFPGTVTNGVVDRERLAQRVLGDALALRRLEAIVHPLVRGSEQRFVDAQEMAGAPLAVLDIPLLFETGGESRCDKVVVVSAPFEMQRERVLARPGMSDEKFTAILDKQIPDAEKRARADFVVDTSKGTEDARRQVGAILDRLGVGH</sequence>
<dbReference type="InterPro" id="IPR027417">
    <property type="entry name" value="P-loop_NTPase"/>
</dbReference>
<keyword evidence="2 5" id="KW-0547">Nucleotide-binding</keyword>
<dbReference type="HAMAP" id="MF_00376">
    <property type="entry name" value="Dephospho_CoA_kinase"/>
    <property type="match status" value="1"/>
</dbReference>
<dbReference type="GO" id="GO:0005524">
    <property type="term" value="F:ATP binding"/>
    <property type="evidence" value="ECO:0007669"/>
    <property type="project" value="UniProtKB-UniRule"/>
</dbReference>
<keyword evidence="3 5" id="KW-0067">ATP-binding</keyword>
<dbReference type="PROSITE" id="PS51219">
    <property type="entry name" value="DPCK"/>
    <property type="match status" value="1"/>
</dbReference>
<evidence type="ECO:0000256" key="3">
    <source>
        <dbReference type="ARBA" id="ARBA00022840"/>
    </source>
</evidence>
<evidence type="ECO:0000256" key="4">
    <source>
        <dbReference type="ARBA" id="ARBA00022993"/>
    </source>
</evidence>
<gene>
    <name evidence="5" type="primary">coaE</name>
    <name evidence="7" type="ORF">J1C48_17215</name>
</gene>
<keyword evidence="8" id="KW-1185">Reference proteome</keyword>
<keyword evidence="5 7" id="KW-0418">Kinase</keyword>
<reference evidence="7" key="1">
    <citation type="submission" date="2021-03" db="EMBL/GenBank/DDBJ databases">
        <title>Whole genome sequence of Jiella sp. CQZ9-1.</title>
        <authorList>
            <person name="Tuo L."/>
        </authorList>
    </citation>
    <scope>NUCLEOTIDE SEQUENCE</scope>
    <source>
        <strain evidence="7">CQZ9-1</strain>
    </source>
</reference>